<feature type="signal peptide" evidence="1">
    <location>
        <begin position="1"/>
        <end position="19"/>
    </location>
</feature>
<sequence length="430" mass="48222">MKKSLVISICLFCASSLFAQSKQDTLFYDKNWKGVESKSFASYYRILSGNADSNFGKRFRDYYVTGELQSEGGYISIDKYDDSKSVMDGEWTNYYKSGIIEQKGYRHNGIEEGDYTAYYENGLIKLHCTMKNGKPNGIITQFDEKGDMCSQTEMLDGNPRYDYYILSNKDGFGGKFRISDNTPIWESPSQYEKKTEYKDGAAWPYYIKNGLMVAMTNTQVKDYGKWYQISIVVSNNSIVPIDFDPGKITSTLKKANGQEVALEVYSSDKYMRKVRRTQNWNMAFAGIAEGLAAAGAGYSSSTTQTNTSYNGYSNSYGNAYAYGSGGYAYGSYNGNSSYHGNSSTTSHTVTYDGAAAYQAQVIASNRMANYENALLQEREIKQEGYLKRTTIYPGQAISGYINIKRSKGDTMDVVIDINGAKYVFPWNIAK</sequence>
<dbReference type="Gene3D" id="3.90.930.1">
    <property type="match status" value="1"/>
</dbReference>
<accession>F8N6H7</accession>
<dbReference type="Proteomes" id="UP000002772">
    <property type="component" value="Unassembled WGS sequence"/>
</dbReference>
<evidence type="ECO:0000313" key="3">
    <source>
        <dbReference type="Proteomes" id="UP000002772"/>
    </source>
</evidence>
<dbReference type="HOGENOM" id="CLU_637543_0_0_10"/>
<dbReference type="SUPFAM" id="SSF82185">
    <property type="entry name" value="Histone H3 K4-specific methyltransferase SET7/9 N-terminal domain"/>
    <property type="match status" value="1"/>
</dbReference>
<proteinExistence type="predicted"/>
<dbReference type="AlphaFoldDB" id="F8N6H7"/>
<dbReference type="OrthoDB" id="795425at2"/>
<feature type="chain" id="PRO_5003375664" evidence="1">
    <location>
        <begin position="20"/>
        <end position="430"/>
    </location>
</feature>
<dbReference type="eggNOG" id="COG2849">
    <property type="taxonomic scope" value="Bacteria"/>
</dbReference>
<organism evidence="2 3">
    <name type="scientific">Hallella multisaccharivorax DSM 17128</name>
    <dbReference type="NCBI Taxonomy" id="688246"/>
    <lineage>
        <taxon>Bacteria</taxon>
        <taxon>Pseudomonadati</taxon>
        <taxon>Bacteroidota</taxon>
        <taxon>Bacteroidia</taxon>
        <taxon>Bacteroidales</taxon>
        <taxon>Prevotellaceae</taxon>
        <taxon>Hallella</taxon>
    </lineage>
</organism>
<dbReference type="STRING" id="688246.Premu_1879"/>
<evidence type="ECO:0000313" key="2">
    <source>
        <dbReference type="EMBL" id="EGN57282.1"/>
    </source>
</evidence>
<dbReference type="RefSeq" id="WP_007574710.1">
    <property type="nucleotide sequence ID" value="NZ_BPTS01000002.1"/>
</dbReference>
<keyword evidence="1" id="KW-0732">Signal</keyword>
<protein>
    <submittedName>
        <fullName evidence="2">MORN variant repeat-containing protein</fullName>
    </submittedName>
</protein>
<reference evidence="3" key="1">
    <citation type="journal article" date="2011" name="Stand. Genomic Sci.">
        <title>Non-contiguous finished genome sequence of the opportunistic oral pathogen Prevotella multisaccharivorax type strain (PPPA20).</title>
        <authorList>
            <person name="Pati A."/>
            <person name="Gronow S."/>
            <person name="Lu M."/>
            <person name="Lapidus A."/>
            <person name="Nolan M."/>
            <person name="Lucas S."/>
            <person name="Hammon N."/>
            <person name="Deshpande S."/>
            <person name="Cheng J.F."/>
            <person name="Tapia R."/>
            <person name="Han C."/>
            <person name="Goodwin L."/>
            <person name="Pitluck S."/>
            <person name="Liolios K."/>
            <person name="Pagani I."/>
            <person name="Mavromatis K."/>
            <person name="Mikhailova N."/>
            <person name="Huntemann M."/>
            <person name="Chen A."/>
            <person name="Palaniappan K."/>
            <person name="Land M."/>
            <person name="Hauser L."/>
            <person name="Detter J.C."/>
            <person name="Brambilla E.M."/>
            <person name="Rohde M."/>
            <person name="Goker M."/>
            <person name="Woyke T."/>
            <person name="Bristow J."/>
            <person name="Eisen J.A."/>
            <person name="Markowitz V."/>
            <person name="Hugenholtz P."/>
            <person name="Kyrpides N.C."/>
            <person name="Klenk H.P."/>
            <person name="Ivanova N."/>
        </authorList>
    </citation>
    <scope>NUCLEOTIDE SEQUENCE [LARGE SCALE GENOMIC DNA]</scope>
    <source>
        <strain evidence="3">DSM 17128</strain>
    </source>
</reference>
<dbReference type="EMBL" id="GL945017">
    <property type="protein sequence ID" value="EGN57282.1"/>
    <property type="molecule type" value="Genomic_DNA"/>
</dbReference>
<name>F8N6H7_9BACT</name>
<gene>
    <name evidence="2" type="ORF">Premu_1879</name>
</gene>
<evidence type="ECO:0000256" key="1">
    <source>
        <dbReference type="SAM" id="SignalP"/>
    </source>
</evidence>
<keyword evidence="3" id="KW-1185">Reference proteome</keyword>